<organism evidence="2 3">
    <name type="scientific">Adiantum capillus-veneris</name>
    <name type="common">Maidenhair fern</name>
    <dbReference type="NCBI Taxonomy" id="13818"/>
    <lineage>
        <taxon>Eukaryota</taxon>
        <taxon>Viridiplantae</taxon>
        <taxon>Streptophyta</taxon>
        <taxon>Embryophyta</taxon>
        <taxon>Tracheophyta</taxon>
        <taxon>Polypodiopsida</taxon>
        <taxon>Polypodiidae</taxon>
        <taxon>Polypodiales</taxon>
        <taxon>Pteridineae</taxon>
        <taxon>Pteridaceae</taxon>
        <taxon>Vittarioideae</taxon>
        <taxon>Adiantum</taxon>
    </lineage>
</organism>
<protein>
    <submittedName>
        <fullName evidence="2">Uncharacterized protein</fullName>
    </submittedName>
</protein>
<reference evidence="2" key="1">
    <citation type="submission" date="2021-01" db="EMBL/GenBank/DDBJ databases">
        <title>Adiantum capillus-veneris genome.</title>
        <authorList>
            <person name="Fang Y."/>
            <person name="Liao Q."/>
        </authorList>
    </citation>
    <scope>NUCLEOTIDE SEQUENCE</scope>
    <source>
        <strain evidence="2">H3</strain>
        <tissue evidence="2">Leaf</tissue>
    </source>
</reference>
<gene>
    <name evidence="2" type="ORF">GOP47_0011439</name>
</gene>
<keyword evidence="3" id="KW-1185">Reference proteome</keyword>
<proteinExistence type="predicted"/>
<dbReference type="EMBL" id="JABFUD020000011">
    <property type="protein sequence ID" value="KAI5073426.1"/>
    <property type="molecule type" value="Genomic_DNA"/>
</dbReference>
<feature type="region of interest" description="Disordered" evidence="1">
    <location>
        <begin position="1"/>
        <end position="55"/>
    </location>
</feature>
<evidence type="ECO:0000313" key="3">
    <source>
        <dbReference type="Proteomes" id="UP000886520"/>
    </source>
</evidence>
<evidence type="ECO:0000256" key="1">
    <source>
        <dbReference type="SAM" id="MobiDB-lite"/>
    </source>
</evidence>
<accession>A0A9D4UT99</accession>
<evidence type="ECO:0000313" key="2">
    <source>
        <dbReference type="EMBL" id="KAI5073426.1"/>
    </source>
</evidence>
<dbReference type="Proteomes" id="UP000886520">
    <property type="component" value="Chromosome 11"/>
</dbReference>
<sequence length="175" mass="19167">MRALGSCGQGGFEKEARKSTDIVRKPATQGVDRRKPKNPSVETYFCDDESERQPTPGEVEETLYVLLLQCCNGDAGPDGVCIHSTHFPWPFGNCKTLRAGFGEPSSLVMDPTSYFCAESLGMISKQPSLMKLSWLHFLCPAFSTSSPRSNVATSLQPETRQPGQQPAMETSQVCN</sequence>
<comment type="caution">
    <text evidence="2">The sequence shown here is derived from an EMBL/GenBank/DDBJ whole genome shotgun (WGS) entry which is preliminary data.</text>
</comment>
<dbReference type="AlphaFoldDB" id="A0A9D4UT99"/>
<feature type="compositionally biased region" description="Basic and acidic residues" evidence="1">
    <location>
        <begin position="12"/>
        <end position="24"/>
    </location>
</feature>
<feature type="region of interest" description="Disordered" evidence="1">
    <location>
        <begin position="149"/>
        <end position="175"/>
    </location>
</feature>
<name>A0A9D4UT99_ADICA</name>